<comment type="caution">
    <text evidence="2">The sequence shown here is derived from an EMBL/GenBank/DDBJ whole genome shotgun (WGS) entry which is preliminary data.</text>
</comment>
<organism evidence="2 3">
    <name type="scientific">Mucilaginibacter aquariorum</name>
    <dbReference type="NCBI Taxonomy" id="2967225"/>
    <lineage>
        <taxon>Bacteria</taxon>
        <taxon>Pseudomonadati</taxon>
        <taxon>Bacteroidota</taxon>
        <taxon>Sphingobacteriia</taxon>
        <taxon>Sphingobacteriales</taxon>
        <taxon>Sphingobacteriaceae</taxon>
        <taxon>Mucilaginibacter</taxon>
    </lineage>
</organism>
<proteinExistence type="predicted"/>
<dbReference type="RefSeq" id="WP_256541525.1">
    <property type="nucleotide sequence ID" value="NZ_JANHOH010000013.1"/>
</dbReference>
<evidence type="ECO:0000313" key="2">
    <source>
        <dbReference type="EMBL" id="MCQ6961357.1"/>
    </source>
</evidence>
<sequence>MGAFYSNTIVEFLREDTLKISGSLSHEAGLAGFYDQKHTQTLSWNEEITLLKSSLQQLCLTENNSGNWGILLEYPIARRQKRIDVVIVANNVVIVIEFKIGKADYLNGDKEQVLDYCLDLRDFHFESRDKIIVPFLLATDGKSIENDFFNIDDLVKELVIVNALNLTENIIHAINKWNDIATLSDYKKWNNSDYFPTPTIVEAAQALYSGKSVIEISQSHARKKNLTKTSKAVVDAIKSARLKNEKIICFITGVPGAGKTLAGLNIAHDKELQGEGKSLATFLSGNAPLIKVLKKALSNDAFKKIKKDDKTAKQKSTDRIISFIENAHGFLEEYFEDKEKIPNNKIVIFDEAQRAWDAEQSKKKFKRNFSEAEMILEIMSRHQDWSVIVALVGGGQEINKGEAGLPEWGRAIEQKFGNWKIYISPQLKIGNHSTGNLSLFEHPPQNLSIIENEALHLDVSIRSFKAEKLSLWVSLILNNNQIEASKIFNSDLTKYKIALTRDLSTAKNWLRSNCKGTRRMGLVATSGARRLMPYGFDIRMPLEEAEWFLNDRNDVRSSYYLELAATEYRIQGLELDWVGLCWDLDLRRNKDVWDFKTFSGTKWQNVKALEKQQFFINKYRVLLTRAREGMIIFVPPGDVKDPTRKPSDYNQIADYLISCGVKEI</sequence>
<reference evidence="2 3" key="1">
    <citation type="submission" date="2022-07" db="EMBL/GenBank/DDBJ databases">
        <title>Mucilaginibacter sp. JC4.</title>
        <authorList>
            <person name="Le V."/>
            <person name="Ko S.-R."/>
            <person name="Ahn C.-Y."/>
            <person name="Oh H.-M."/>
        </authorList>
    </citation>
    <scope>NUCLEOTIDE SEQUENCE [LARGE SCALE GENOMIC DNA]</scope>
    <source>
        <strain evidence="2 3">JC4</strain>
    </source>
</reference>
<gene>
    <name evidence="2" type="ORF">NPE20_25515</name>
</gene>
<feature type="domain" description="Schlafen group 3-like DNA/RNA helicase" evidence="1">
    <location>
        <begin position="248"/>
        <end position="635"/>
    </location>
</feature>
<dbReference type="Pfam" id="PF09848">
    <property type="entry name" value="SLFN-g3_helicase"/>
    <property type="match status" value="1"/>
</dbReference>
<dbReference type="EMBL" id="JANHOH010000013">
    <property type="protein sequence ID" value="MCQ6961357.1"/>
    <property type="molecule type" value="Genomic_DNA"/>
</dbReference>
<accession>A0ABT1TAB5</accession>
<protein>
    <submittedName>
        <fullName evidence="2">DUF2075 domain-containing protein</fullName>
    </submittedName>
</protein>
<evidence type="ECO:0000313" key="3">
    <source>
        <dbReference type="Proteomes" id="UP001204376"/>
    </source>
</evidence>
<dbReference type="Gene3D" id="3.40.50.300">
    <property type="entry name" value="P-loop containing nucleotide triphosphate hydrolases"/>
    <property type="match status" value="1"/>
</dbReference>
<keyword evidence="3" id="KW-1185">Reference proteome</keyword>
<evidence type="ECO:0000259" key="1">
    <source>
        <dbReference type="Pfam" id="PF09848"/>
    </source>
</evidence>
<dbReference type="SUPFAM" id="SSF52540">
    <property type="entry name" value="P-loop containing nucleoside triphosphate hydrolases"/>
    <property type="match status" value="1"/>
</dbReference>
<dbReference type="InterPro" id="IPR027417">
    <property type="entry name" value="P-loop_NTPase"/>
</dbReference>
<dbReference type="InterPro" id="IPR018647">
    <property type="entry name" value="SLFN_3-like_DNA/RNA_helicase"/>
</dbReference>
<name>A0ABT1TAB5_9SPHI</name>
<dbReference type="Proteomes" id="UP001204376">
    <property type="component" value="Unassembled WGS sequence"/>
</dbReference>